<evidence type="ECO:0000313" key="3">
    <source>
        <dbReference type="Proteomes" id="UP001203338"/>
    </source>
</evidence>
<dbReference type="EMBL" id="JAMFLX010000012">
    <property type="protein sequence ID" value="MCL6270290.1"/>
    <property type="molecule type" value="Genomic_DNA"/>
</dbReference>
<accession>A0ABT0PFZ0</accession>
<keyword evidence="3" id="KW-1185">Reference proteome</keyword>
<comment type="caution">
    <text evidence="2">The sequence shown here is derived from an EMBL/GenBank/DDBJ whole genome shotgun (WGS) entry which is preliminary data.</text>
</comment>
<dbReference type="RefSeq" id="WP_249699477.1">
    <property type="nucleotide sequence ID" value="NZ_JAMFLX010000012.1"/>
</dbReference>
<feature type="region of interest" description="Disordered" evidence="1">
    <location>
        <begin position="437"/>
        <end position="474"/>
    </location>
</feature>
<dbReference type="Proteomes" id="UP001203338">
    <property type="component" value="Unassembled WGS sequence"/>
</dbReference>
<evidence type="ECO:0000313" key="2">
    <source>
        <dbReference type="EMBL" id="MCL6270290.1"/>
    </source>
</evidence>
<organism evidence="2 3">
    <name type="scientific">Parendozoicomonas callyspongiae</name>
    <dbReference type="NCBI Taxonomy" id="2942213"/>
    <lineage>
        <taxon>Bacteria</taxon>
        <taxon>Pseudomonadati</taxon>
        <taxon>Pseudomonadota</taxon>
        <taxon>Gammaproteobacteria</taxon>
        <taxon>Oceanospirillales</taxon>
        <taxon>Endozoicomonadaceae</taxon>
        <taxon>Parendozoicomonas</taxon>
    </lineage>
</organism>
<name>A0ABT0PFZ0_9GAMM</name>
<protein>
    <submittedName>
        <fullName evidence="2">Uncharacterized protein</fullName>
    </submittedName>
</protein>
<sequence>MMVSLLGRKWLLAVWLVFMAFSIILQANSQETDPVKVPIVFQGELSSVVEKIGLSCWLLVAGEDKHFHGVIMQFNPQQRKQLHGVFDSFSANYFEYPWPSLAQFVMLGIEMSGLNIGVLEIYATPSPVVSGTKLSFQSEDGRTWETHLTGLDLSFKVGSYQLQDRSMAALMPLFLTLTAISWEQAFWYGQHELVFADTQLISILENGEGVVLSLPWRETFHQPVNTELDFFNDEYGLRWGLDRNKLLCYCFTPLQYLDPACLPLKRGNMDVYPISDSEVGFFSGNGKHLNLIDRISFEARNYEEDIEVKKEIPTPKGRKFVTQAVFSTQEVPEAVVLTAQSTVISSALSPLAADRTVTAPLDIVEDSNSSPSAASISLHCTVTMSFSPGSEHATREATPMVYVEKTTPFSKKGKTLISLESNEKDQEVGSPLRLFQSQQSMSADSTCSPPARCPGENDLSPEAELSSPFTPVKLTKSPYVETQKAITSGDKDVNGGSRSDAELALLEQPQKLVNEFLGLKKKIDMEDQYRGLYQLSKDYDPLKKTPNAWIAHQKSLLEALSFDAPDKQKIEGLGRNRRQRTGAPRKMNWRTEVECVSNINIAEGEAVSVMAVAVKMRQVSKNLKSYLTEAPGRQEWGFLFRGPYAFIQQATGDANITVTNIWEAEGKVVKDDDLSKLNWMVELKALKPIDVGDKLRMNY</sequence>
<proteinExistence type="predicted"/>
<evidence type="ECO:0000256" key="1">
    <source>
        <dbReference type="SAM" id="MobiDB-lite"/>
    </source>
</evidence>
<reference evidence="2 3" key="1">
    <citation type="submission" date="2022-05" db="EMBL/GenBank/DDBJ databases">
        <authorList>
            <person name="Park J.-S."/>
        </authorList>
    </citation>
    <scope>NUCLEOTIDE SEQUENCE [LARGE SCALE GENOMIC DNA]</scope>
    <source>
        <strain evidence="2 3">2012CJ34-2</strain>
    </source>
</reference>
<feature type="compositionally biased region" description="Polar residues" evidence="1">
    <location>
        <begin position="437"/>
        <end position="448"/>
    </location>
</feature>
<gene>
    <name evidence="2" type="ORF">M3P05_10190</name>
</gene>